<gene>
    <name evidence="9" type="ORF">HMJ29_17270</name>
</gene>
<keyword evidence="6 9" id="KW-0413">Isomerase</keyword>
<dbReference type="InterPro" id="IPR049331">
    <property type="entry name" value="Top1B_N_bact"/>
</dbReference>
<dbReference type="EC" id="5.6.2.1" evidence="3"/>
<evidence type="ECO:0000259" key="8">
    <source>
        <dbReference type="Pfam" id="PF21338"/>
    </source>
</evidence>
<dbReference type="AlphaFoldDB" id="A0A6M6BMA7"/>
<dbReference type="Gene3D" id="3.30.66.10">
    <property type="entry name" value="DNA topoisomerase I domain"/>
    <property type="match status" value="1"/>
</dbReference>
<accession>A0A6M6BMA7</accession>
<dbReference type="Gene3D" id="1.10.132.120">
    <property type="match status" value="1"/>
</dbReference>
<dbReference type="PRINTS" id="PR00416">
    <property type="entry name" value="EUTPISMRASEI"/>
</dbReference>
<dbReference type="InterPro" id="IPR001631">
    <property type="entry name" value="TopoI"/>
</dbReference>
<dbReference type="EMBL" id="CP053538">
    <property type="protein sequence ID" value="QJX48573.1"/>
    <property type="molecule type" value="Genomic_DNA"/>
</dbReference>
<evidence type="ECO:0000256" key="3">
    <source>
        <dbReference type="ARBA" id="ARBA00012891"/>
    </source>
</evidence>
<dbReference type="SUPFAM" id="SSF55869">
    <property type="entry name" value="DNA topoisomerase I domain"/>
    <property type="match status" value="1"/>
</dbReference>
<evidence type="ECO:0000313" key="10">
    <source>
        <dbReference type="Proteomes" id="UP000501623"/>
    </source>
</evidence>
<dbReference type="Gene3D" id="3.90.15.10">
    <property type="entry name" value="Topoisomerase I, Chain A, domain 3"/>
    <property type="match status" value="1"/>
</dbReference>
<dbReference type="KEGG" id="hts:HMJ29_17270"/>
<protein>
    <recommendedName>
        <fullName evidence="3">DNA topoisomerase</fullName>
        <ecNumber evidence="3">5.6.2.1</ecNumber>
    </recommendedName>
</protein>
<dbReference type="GO" id="GO:0003917">
    <property type="term" value="F:DNA topoisomerase type I (single strand cut, ATP-independent) activity"/>
    <property type="evidence" value="ECO:0007669"/>
    <property type="project" value="UniProtKB-EC"/>
</dbReference>
<evidence type="ECO:0000256" key="2">
    <source>
        <dbReference type="ARBA" id="ARBA00006645"/>
    </source>
</evidence>
<reference evidence="9 10" key="1">
    <citation type="submission" date="2020-05" db="EMBL/GenBank/DDBJ databases">
        <title>Complete genome sequence of Hymenobacter sp. TS19 in Coasted Sand Dune.</title>
        <authorList>
            <person name="Lee J.-H."/>
            <person name="Jung J.-H."/>
            <person name="Jeong S."/>
            <person name="Zhao L."/>
            <person name="Kim M.-K."/>
            <person name="Seo H.-S."/>
            <person name="Lim S."/>
        </authorList>
    </citation>
    <scope>NUCLEOTIDE SEQUENCE [LARGE SCALE GENOMIC DNA]</scope>
    <source>
        <strain evidence="9 10">TS19</strain>
    </source>
</reference>
<feature type="domain" description="DNA topoisomerase I catalytic core eukaryotic-type" evidence="7">
    <location>
        <begin position="119"/>
        <end position="331"/>
    </location>
</feature>
<dbReference type="Pfam" id="PF21338">
    <property type="entry name" value="Top1B_N_bact"/>
    <property type="match status" value="1"/>
</dbReference>
<organism evidence="9 10">
    <name type="scientific">Hymenobacter taeanensis</name>
    <dbReference type="NCBI Taxonomy" id="2735321"/>
    <lineage>
        <taxon>Bacteria</taxon>
        <taxon>Pseudomonadati</taxon>
        <taxon>Bacteroidota</taxon>
        <taxon>Cytophagia</taxon>
        <taxon>Cytophagales</taxon>
        <taxon>Hymenobacteraceae</taxon>
        <taxon>Hymenobacter</taxon>
    </lineage>
</organism>
<feature type="domain" description="DNA topoisomerase IB N-terminal" evidence="8">
    <location>
        <begin position="57"/>
        <end position="104"/>
    </location>
</feature>
<evidence type="ECO:0000259" key="7">
    <source>
        <dbReference type="Pfam" id="PF01028"/>
    </source>
</evidence>
<evidence type="ECO:0000256" key="1">
    <source>
        <dbReference type="ARBA" id="ARBA00000213"/>
    </source>
</evidence>
<keyword evidence="10" id="KW-1185">Reference proteome</keyword>
<comment type="similarity">
    <text evidence="2">Belongs to the type IB topoisomerase family.</text>
</comment>
<proteinExistence type="inferred from homology"/>
<keyword evidence="4" id="KW-0799">Topoisomerase</keyword>
<evidence type="ECO:0000256" key="5">
    <source>
        <dbReference type="ARBA" id="ARBA00023125"/>
    </source>
</evidence>
<dbReference type="RefSeq" id="WP_171592664.1">
    <property type="nucleotide sequence ID" value="NZ_CP053538.1"/>
</dbReference>
<dbReference type="InterPro" id="IPR011010">
    <property type="entry name" value="DNA_brk_join_enz"/>
</dbReference>
<evidence type="ECO:0000256" key="6">
    <source>
        <dbReference type="ARBA" id="ARBA00023235"/>
    </source>
</evidence>
<sequence>MTVSAARPKTRKKRLDPLEEAHLLYKDPARQAELAGLRYLTDSKPGLTRQAAPDGTFQYLTPKGEPVTDEKVLNRIQGFVIPPAWTDVWISPSANTHLQVTGRDAKGRKQYLYHPAWDQARSLTKFSRLRAFGEKLAELRQHIHKDLSRPQLDKPKVIALVLTLMDQSFIRVGNKEYAKKNKTYGLTTLRDKHVQVSGADVRFAFVGKKGVAHDLTIHDRKLARMVQKCKEIPGQHLFQYYLPDGHRAELESGDVNEYLQQVTGLKLSAKDFRTWGGTVKMVECLEAIIDEEPEFPKPKTLKRAIKDVAQNLGNTPTVCSKYYIHPQVVELFNSDKLIDYLRRHDADPSENDLLTPTEHMVLEMLQELDGDKAALQASK</sequence>
<dbReference type="GO" id="GO:0006265">
    <property type="term" value="P:DNA topological change"/>
    <property type="evidence" value="ECO:0007669"/>
    <property type="project" value="InterPro"/>
</dbReference>
<dbReference type="Proteomes" id="UP000501623">
    <property type="component" value="Chromosome"/>
</dbReference>
<dbReference type="InterPro" id="IPR013500">
    <property type="entry name" value="TopoI_cat_euk"/>
</dbReference>
<dbReference type="InterPro" id="IPR035447">
    <property type="entry name" value="DNA_topo_I_N_sf"/>
</dbReference>
<dbReference type="InterPro" id="IPR014711">
    <property type="entry name" value="TopoI_cat_a-hlx-sub_euk"/>
</dbReference>
<dbReference type="SUPFAM" id="SSF56349">
    <property type="entry name" value="DNA breaking-rejoining enzymes"/>
    <property type="match status" value="1"/>
</dbReference>
<evidence type="ECO:0000256" key="4">
    <source>
        <dbReference type="ARBA" id="ARBA00023029"/>
    </source>
</evidence>
<evidence type="ECO:0000313" key="9">
    <source>
        <dbReference type="EMBL" id="QJX48573.1"/>
    </source>
</evidence>
<dbReference type="Pfam" id="PF01028">
    <property type="entry name" value="Topoisom_I"/>
    <property type="match status" value="1"/>
</dbReference>
<comment type="catalytic activity">
    <reaction evidence="1">
        <text>ATP-independent breakage of single-stranded DNA, followed by passage and rejoining.</text>
        <dbReference type="EC" id="5.6.2.1"/>
    </reaction>
</comment>
<keyword evidence="5" id="KW-0238">DNA-binding</keyword>
<name>A0A6M6BMA7_9BACT</name>
<dbReference type="PROSITE" id="PS52038">
    <property type="entry name" value="TOPO_IB_2"/>
    <property type="match status" value="1"/>
</dbReference>
<dbReference type="GO" id="GO:0003677">
    <property type="term" value="F:DNA binding"/>
    <property type="evidence" value="ECO:0007669"/>
    <property type="project" value="UniProtKB-KW"/>
</dbReference>